<keyword evidence="1" id="KW-0479">Metal-binding</keyword>
<protein>
    <recommendedName>
        <fullName evidence="2">Fe2OG dioxygenase domain-containing protein</fullName>
    </recommendedName>
</protein>
<keyword evidence="1" id="KW-0560">Oxidoreductase</keyword>
<sequence>MARLSRQLCNNPALAAVIINVMAAAIASEECGTPLALSPVDISRTDSGHALLAAFRGVGAAALVDHGVDVDATLAAGRALFEKTRAATKRRLDAKGSQRGFLPRGAEAGALGLREAKEGFAFGATGNRWPWRTSARVVLETAHANLTRAARRVVALAVAAGATRLEDCCAGDATEEALSRLFAYEAYEEGFTGSSPHTDWGLLTLVVADDVAGGSLEFDDHGVWRKASAPKNALIANAGDFMALAADTASPFHRVVLGPEKRLSLVFFFYPDSKTPIPPATESQRRTLSLLQCQAESCPAARPDTFGALIASKWREVSRS</sequence>
<dbReference type="GO" id="GO:0016491">
    <property type="term" value="F:oxidoreductase activity"/>
    <property type="evidence" value="ECO:0007669"/>
    <property type="project" value="UniProtKB-KW"/>
</dbReference>
<gene>
    <name evidence="3" type="ORF">PECAL_2P12470</name>
</gene>
<reference evidence="3" key="1">
    <citation type="submission" date="2021-11" db="EMBL/GenBank/DDBJ databases">
        <authorList>
            <consortium name="Genoscope - CEA"/>
            <person name="William W."/>
        </authorList>
    </citation>
    <scope>NUCLEOTIDE SEQUENCE</scope>
</reference>
<name>A0A8J2SJP8_9STRA</name>
<dbReference type="InterPro" id="IPR044861">
    <property type="entry name" value="IPNS-like_FE2OG_OXY"/>
</dbReference>
<dbReference type="AlphaFoldDB" id="A0A8J2SJP8"/>
<feature type="domain" description="Fe2OG dioxygenase" evidence="2">
    <location>
        <begin position="176"/>
        <end position="271"/>
    </location>
</feature>
<dbReference type="SUPFAM" id="SSF51197">
    <property type="entry name" value="Clavaminate synthase-like"/>
    <property type="match status" value="1"/>
</dbReference>
<dbReference type="GO" id="GO:0046872">
    <property type="term" value="F:metal ion binding"/>
    <property type="evidence" value="ECO:0007669"/>
    <property type="project" value="UniProtKB-KW"/>
</dbReference>
<dbReference type="Gene3D" id="2.60.120.330">
    <property type="entry name" value="B-lactam Antibiotic, Isopenicillin N Synthase, Chain"/>
    <property type="match status" value="1"/>
</dbReference>
<comment type="similarity">
    <text evidence="1">Belongs to the iron/ascorbate-dependent oxidoreductase family.</text>
</comment>
<dbReference type="InterPro" id="IPR027443">
    <property type="entry name" value="IPNS-like_sf"/>
</dbReference>
<dbReference type="PROSITE" id="PS51471">
    <property type="entry name" value="FE2OG_OXY"/>
    <property type="match status" value="1"/>
</dbReference>
<dbReference type="PANTHER" id="PTHR47990">
    <property type="entry name" value="2-OXOGLUTARATE (2OG) AND FE(II)-DEPENDENT OXYGENASE SUPERFAMILY PROTEIN-RELATED"/>
    <property type="match status" value="1"/>
</dbReference>
<evidence type="ECO:0000259" key="2">
    <source>
        <dbReference type="PROSITE" id="PS51471"/>
    </source>
</evidence>
<proteinExistence type="inferred from homology"/>
<dbReference type="InterPro" id="IPR050231">
    <property type="entry name" value="Iron_ascorbate_oxido_reductase"/>
</dbReference>
<keyword evidence="4" id="KW-1185">Reference proteome</keyword>
<evidence type="ECO:0000313" key="4">
    <source>
        <dbReference type="Proteomes" id="UP000789595"/>
    </source>
</evidence>
<dbReference type="Proteomes" id="UP000789595">
    <property type="component" value="Unassembled WGS sequence"/>
</dbReference>
<dbReference type="EMBL" id="CAKKNE010000002">
    <property type="protein sequence ID" value="CAH0368192.1"/>
    <property type="molecule type" value="Genomic_DNA"/>
</dbReference>
<dbReference type="InterPro" id="IPR005123">
    <property type="entry name" value="Oxoglu/Fe-dep_dioxygenase_dom"/>
</dbReference>
<evidence type="ECO:0000313" key="3">
    <source>
        <dbReference type="EMBL" id="CAH0368192.1"/>
    </source>
</evidence>
<dbReference type="OrthoDB" id="627829at2759"/>
<comment type="caution">
    <text evidence="3">The sequence shown here is derived from an EMBL/GenBank/DDBJ whole genome shotgun (WGS) entry which is preliminary data.</text>
</comment>
<keyword evidence="1" id="KW-0408">Iron</keyword>
<organism evidence="3 4">
    <name type="scientific">Pelagomonas calceolata</name>
    <dbReference type="NCBI Taxonomy" id="35677"/>
    <lineage>
        <taxon>Eukaryota</taxon>
        <taxon>Sar</taxon>
        <taxon>Stramenopiles</taxon>
        <taxon>Ochrophyta</taxon>
        <taxon>Pelagophyceae</taxon>
        <taxon>Pelagomonadales</taxon>
        <taxon>Pelagomonadaceae</taxon>
        <taxon>Pelagomonas</taxon>
    </lineage>
</organism>
<evidence type="ECO:0000256" key="1">
    <source>
        <dbReference type="RuleBase" id="RU003682"/>
    </source>
</evidence>
<dbReference type="Pfam" id="PF03171">
    <property type="entry name" value="2OG-FeII_Oxy"/>
    <property type="match status" value="1"/>
</dbReference>
<accession>A0A8J2SJP8</accession>